<sequence length="146" mass="15784">MEAFLVLADAVSADPAAGKINMLGAGWSIIGPQSQASGISCFIRMPWDEAQDQVQFTLRLEHSSGSPFLPFRDRDDQLKIGGSFAVPDLAEIDEVGKSVPFNVAFALPIPPLPLQTGHIYRWVMEVNGEDAASVEFAVRPESPADE</sequence>
<gene>
    <name evidence="1" type="ORF">HNR30_009085</name>
</gene>
<dbReference type="InterPro" id="IPR054221">
    <property type="entry name" value="DUF6941"/>
</dbReference>
<organism evidence="1 2">
    <name type="scientific">Nonomuraea soli</name>
    <dbReference type="NCBI Taxonomy" id="1032476"/>
    <lineage>
        <taxon>Bacteria</taxon>
        <taxon>Bacillati</taxon>
        <taxon>Actinomycetota</taxon>
        <taxon>Actinomycetes</taxon>
        <taxon>Streptosporangiales</taxon>
        <taxon>Streptosporangiaceae</taxon>
        <taxon>Nonomuraea</taxon>
    </lineage>
</organism>
<dbReference type="EMBL" id="JACDUR010000012">
    <property type="protein sequence ID" value="MBA2897683.1"/>
    <property type="molecule type" value="Genomic_DNA"/>
</dbReference>
<comment type="caution">
    <text evidence="1">The sequence shown here is derived from an EMBL/GenBank/DDBJ whole genome shotgun (WGS) entry which is preliminary data.</text>
</comment>
<evidence type="ECO:0000313" key="1">
    <source>
        <dbReference type="EMBL" id="MBA2897683.1"/>
    </source>
</evidence>
<dbReference type="Proteomes" id="UP000530928">
    <property type="component" value="Unassembled WGS sequence"/>
</dbReference>
<accession>A0A7W0HVY6</accession>
<dbReference type="AlphaFoldDB" id="A0A7W0HVY6"/>
<evidence type="ECO:0000313" key="2">
    <source>
        <dbReference type="Proteomes" id="UP000530928"/>
    </source>
</evidence>
<protein>
    <submittedName>
        <fullName evidence="1">Uncharacterized protein</fullName>
    </submittedName>
</protein>
<keyword evidence="2" id="KW-1185">Reference proteome</keyword>
<reference evidence="1 2" key="1">
    <citation type="submission" date="2020-07" db="EMBL/GenBank/DDBJ databases">
        <title>Genomic Encyclopedia of Type Strains, Phase IV (KMG-IV): sequencing the most valuable type-strain genomes for metagenomic binning, comparative biology and taxonomic classification.</title>
        <authorList>
            <person name="Goeker M."/>
        </authorList>
    </citation>
    <scope>NUCLEOTIDE SEQUENCE [LARGE SCALE GENOMIC DNA]</scope>
    <source>
        <strain evidence="1 2">DSM 45533</strain>
    </source>
</reference>
<name>A0A7W0HVY6_9ACTN</name>
<proteinExistence type="predicted"/>
<dbReference type="Pfam" id="PF22091">
    <property type="entry name" value="DUF6941"/>
    <property type="match status" value="1"/>
</dbReference>
<dbReference type="RefSeq" id="WP_181616368.1">
    <property type="nucleotide sequence ID" value="NZ_BAABAM010000014.1"/>
</dbReference>